<sequence>MDISFLKNILRDYPKFWEEYLQHFNDKNSTNRYVIFDLKTSSKNEKNKLLVLSAIGIENEAIYIDDFIEIFIEQSINNPEEIIFHDLIKNKNHEKLSENEAIIEFINFIKNATLVSYNIESDIEIINVILEKLNAGKLKNDFMDIAIMYQKLKNLPDDEIITLDHLCDTYKIKKTGRHTAAGDSYIMAQIFLLLKRKLKI</sequence>
<reference evidence="2 3" key="1">
    <citation type="submission" date="2024-09" db="EMBL/GenBank/DDBJ databases">
        <authorList>
            <person name="Sun Q."/>
            <person name="Mori K."/>
        </authorList>
    </citation>
    <scope>NUCLEOTIDE SEQUENCE [LARGE SCALE GENOMIC DNA]</scope>
    <source>
        <strain evidence="2 3">CECT 7955</strain>
    </source>
</reference>
<gene>
    <name evidence="2" type="ORF">ACFFVF_08500</name>
</gene>
<dbReference type="EMBL" id="JBHMEY010000018">
    <property type="protein sequence ID" value="MFB9096551.1"/>
    <property type="molecule type" value="Genomic_DNA"/>
</dbReference>
<evidence type="ECO:0000313" key="2">
    <source>
        <dbReference type="EMBL" id="MFB9096551.1"/>
    </source>
</evidence>
<comment type="caution">
    <text evidence="2">The sequence shown here is derived from an EMBL/GenBank/DDBJ whole genome shotgun (WGS) entry which is preliminary data.</text>
</comment>
<name>A0ABV5GMG9_9FLAO</name>
<dbReference type="Pfam" id="PF00929">
    <property type="entry name" value="RNase_T"/>
    <property type="match status" value="1"/>
</dbReference>
<dbReference type="SUPFAM" id="SSF53098">
    <property type="entry name" value="Ribonuclease H-like"/>
    <property type="match status" value="1"/>
</dbReference>
<dbReference type="RefSeq" id="WP_236455713.1">
    <property type="nucleotide sequence ID" value="NZ_CBCSGE010000002.1"/>
</dbReference>
<accession>A0ABV5GMG9</accession>
<protein>
    <submittedName>
        <fullName evidence="2">PolC-type DNA polymerase III</fullName>
    </submittedName>
</protein>
<keyword evidence="3" id="KW-1185">Reference proteome</keyword>
<dbReference type="Gene3D" id="3.30.420.10">
    <property type="entry name" value="Ribonuclease H-like superfamily/Ribonuclease H"/>
    <property type="match status" value="1"/>
</dbReference>
<dbReference type="InterPro" id="IPR013520">
    <property type="entry name" value="Ribonucl_H"/>
</dbReference>
<evidence type="ECO:0000259" key="1">
    <source>
        <dbReference type="SMART" id="SM00479"/>
    </source>
</evidence>
<evidence type="ECO:0000313" key="3">
    <source>
        <dbReference type="Proteomes" id="UP001589607"/>
    </source>
</evidence>
<dbReference type="Proteomes" id="UP001589607">
    <property type="component" value="Unassembled WGS sequence"/>
</dbReference>
<feature type="domain" description="Exonuclease" evidence="1">
    <location>
        <begin position="32"/>
        <end position="200"/>
    </location>
</feature>
<proteinExistence type="predicted"/>
<dbReference type="InterPro" id="IPR036397">
    <property type="entry name" value="RNaseH_sf"/>
</dbReference>
<dbReference type="InterPro" id="IPR012337">
    <property type="entry name" value="RNaseH-like_sf"/>
</dbReference>
<dbReference type="SMART" id="SM00479">
    <property type="entry name" value="EXOIII"/>
    <property type="match status" value="1"/>
</dbReference>
<organism evidence="2 3">
    <name type="scientific">Flavobacterium jumunjinense</name>
    <dbReference type="NCBI Taxonomy" id="998845"/>
    <lineage>
        <taxon>Bacteria</taxon>
        <taxon>Pseudomonadati</taxon>
        <taxon>Bacteroidota</taxon>
        <taxon>Flavobacteriia</taxon>
        <taxon>Flavobacteriales</taxon>
        <taxon>Flavobacteriaceae</taxon>
        <taxon>Flavobacterium</taxon>
    </lineage>
</organism>